<accession>A0AAW9PZT9</accession>
<organism evidence="4 5">
    <name type="scientific">Tumidithrix elongata BACA0141</name>
    <dbReference type="NCBI Taxonomy" id="2716417"/>
    <lineage>
        <taxon>Bacteria</taxon>
        <taxon>Bacillati</taxon>
        <taxon>Cyanobacteriota</taxon>
        <taxon>Cyanophyceae</taxon>
        <taxon>Pseudanabaenales</taxon>
        <taxon>Pseudanabaenaceae</taxon>
        <taxon>Tumidithrix</taxon>
        <taxon>Tumidithrix elongata</taxon>
    </lineage>
</organism>
<dbReference type="CDD" id="cd07043">
    <property type="entry name" value="STAS_anti-anti-sigma_factors"/>
    <property type="match status" value="1"/>
</dbReference>
<evidence type="ECO:0000313" key="4">
    <source>
        <dbReference type="EMBL" id="MEE3716023.1"/>
    </source>
</evidence>
<evidence type="ECO:0000256" key="2">
    <source>
        <dbReference type="RuleBase" id="RU003749"/>
    </source>
</evidence>
<dbReference type="InterPro" id="IPR003658">
    <property type="entry name" value="Anti-sigma_ant"/>
</dbReference>
<sequence length="111" mass="12414">MRESVRVLEPVGLMDSNGSAQVRREVADLLDVGVEALLIDFKNITFIDSSGLGTLVAILVRARSKRTNLYLCSLNDQANILLELTKMDKVFNIFPDRATFDREIENSKSLV</sequence>
<dbReference type="Pfam" id="PF01740">
    <property type="entry name" value="STAS"/>
    <property type="match status" value="1"/>
</dbReference>
<dbReference type="NCBIfam" id="TIGR00377">
    <property type="entry name" value="ant_ant_sig"/>
    <property type="match status" value="1"/>
</dbReference>
<comment type="caution">
    <text evidence="4">The sequence shown here is derived from an EMBL/GenBank/DDBJ whole genome shotgun (WGS) entry which is preliminary data.</text>
</comment>
<dbReference type="GO" id="GO:0043856">
    <property type="term" value="F:anti-sigma factor antagonist activity"/>
    <property type="evidence" value="ECO:0007669"/>
    <property type="project" value="InterPro"/>
</dbReference>
<dbReference type="EMBL" id="JAZBJZ010000011">
    <property type="protein sequence ID" value="MEE3716023.1"/>
    <property type="molecule type" value="Genomic_DNA"/>
</dbReference>
<feature type="domain" description="STAS" evidence="3">
    <location>
        <begin position="1"/>
        <end position="107"/>
    </location>
</feature>
<evidence type="ECO:0000259" key="3">
    <source>
        <dbReference type="PROSITE" id="PS50801"/>
    </source>
</evidence>
<dbReference type="InterPro" id="IPR002645">
    <property type="entry name" value="STAS_dom"/>
</dbReference>
<dbReference type="AlphaFoldDB" id="A0AAW9PZT9"/>
<dbReference type="PANTHER" id="PTHR33495">
    <property type="entry name" value="ANTI-SIGMA FACTOR ANTAGONIST TM_1081-RELATED-RELATED"/>
    <property type="match status" value="1"/>
</dbReference>
<gene>
    <name evidence="4" type="ORF">V2H45_04590</name>
</gene>
<dbReference type="InterPro" id="IPR036513">
    <property type="entry name" value="STAS_dom_sf"/>
</dbReference>
<dbReference type="PROSITE" id="PS50801">
    <property type="entry name" value="STAS"/>
    <property type="match status" value="1"/>
</dbReference>
<comment type="similarity">
    <text evidence="1 2">Belongs to the anti-sigma-factor antagonist family.</text>
</comment>
<proteinExistence type="inferred from homology"/>
<evidence type="ECO:0000313" key="5">
    <source>
        <dbReference type="Proteomes" id="UP001333818"/>
    </source>
</evidence>
<dbReference type="Gene3D" id="3.30.750.24">
    <property type="entry name" value="STAS domain"/>
    <property type="match status" value="1"/>
</dbReference>
<dbReference type="RefSeq" id="WP_330482447.1">
    <property type="nucleotide sequence ID" value="NZ_JAZBJZ010000011.1"/>
</dbReference>
<evidence type="ECO:0000256" key="1">
    <source>
        <dbReference type="ARBA" id="ARBA00009013"/>
    </source>
</evidence>
<protein>
    <recommendedName>
        <fullName evidence="2">Anti-sigma factor antagonist</fullName>
    </recommendedName>
</protein>
<dbReference type="SUPFAM" id="SSF52091">
    <property type="entry name" value="SpoIIaa-like"/>
    <property type="match status" value="1"/>
</dbReference>
<keyword evidence="5" id="KW-1185">Reference proteome</keyword>
<dbReference type="Proteomes" id="UP001333818">
    <property type="component" value="Unassembled WGS sequence"/>
</dbReference>
<dbReference type="PANTHER" id="PTHR33495:SF2">
    <property type="entry name" value="ANTI-SIGMA FACTOR ANTAGONIST TM_1081-RELATED"/>
    <property type="match status" value="1"/>
</dbReference>
<reference evidence="4" key="1">
    <citation type="submission" date="2024-01" db="EMBL/GenBank/DDBJ databases">
        <title>Bank of Algae and Cyanobacteria of the Azores (BACA) strain genomes.</title>
        <authorList>
            <person name="Luz R."/>
            <person name="Cordeiro R."/>
            <person name="Fonseca A."/>
            <person name="Goncalves V."/>
        </authorList>
    </citation>
    <scope>NUCLEOTIDE SEQUENCE</scope>
    <source>
        <strain evidence="4">BACA0141</strain>
    </source>
</reference>
<name>A0AAW9PZT9_9CYAN</name>